<evidence type="ECO:0000313" key="1">
    <source>
        <dbReference type="EMBL" id="KXT11012.1"/>
    </source>
</evidence>
<keyword evidence="2" id="KW-1185">Reference proteome</keyword>
<sequence>MLCVSFVISPPTSSISATNFDHPRRLWSPSPTTARRLPIYQYEMSLERKVALPCVSRPSPTSSSLIQVKRHFTLQRRISLLDLDLIPGHDTSMRPGLILRGDSKDDKRLTFISKFPSGTMLSTEVDRPATTTSASNTIAIRFLKLLTDIGTDVWQLALAPGVVTKPNLASMAVPPHASAFSRSSSPLPPEASRRPAAAWRLMTLA</sequence>
<dbReference type="OrthoDB" id="409122at2759"/>
<comment type="caution">
    <text evidence="1">The sequence shown here is derived from an EMBL/GenBank/DDBJ whole genome shotgun (WGS) entry which is preliminary data.</text>
</comment>
<accession>A0A139I8Z2</accession>
<reference evidence="1 2" key="1">
    <citation type="submission" date="2015-07" db="EMBL/GenBank/DDBJ databases">
        <title>Comparative genomics of the Sigatoka disease complex on banana suggests a link between parallel evolutionary changes in Pseudocercospora fijiensis and Pseudocercospora eumusae and increased virulence on the banana host.</title>
        <authorList>
            <person name="Chang T.-C."/>
            <person name="Salvucci A."/>
            <person name="Crous P.W."/>
            <person name="Stergiopoulos I."/>
        </authorList>
    </citation>
    <scope>NUCLEOTIDE SEQUENCE [LARGE SCALE GENOMIC DNA]</scope>
    <source>
        <strain evidence="1 2">CBS 116634</strain>
    </source>
</reference>
<dbReference type="Proteomes" id="UP000073492">
    <property type="component" value="Unassembled WGS sequence"/>
</dbReference>
<protein>
    <submittedName>
        <fullName evidence="1">Uncharacterized protein</fullName>
    </submittedName>
</protein>
<organism evidence="1 2">
    <name type="scientific">Pseudocercospora musae</name>
    <dbReference type="NCBI Taxonomy" id="113226"/>
    <lineage>
        <taxon>Eukaryota</taxon>
        <taxon>Fungi</taxon>
        <taxon>Dikarya</taxon>
        <taxon>Ascomycota</taxon>
        <taxon>Pezizomycotina</taxon>
        <taxon>Dothideomycetes</taxon>
        <taxon>Dothideomycetidae</taxon>
        <taxon>Mycosphaerellales</taxon>
        <taxon>Mycosphaerellaceae</taxon>
        <taxon>Pseudocercospora</taxon>
    </lineage>
</organism>
<gene>
    <name evidence="1" type="ORF">AC579_7946</name>
</gene>
<name>A0A139I8Z2_9PEZI</name>
<proteinExistence type="predicted"/>
<dbReference type="AlphaFoldDB" id="A0A139I8Z2"/>
<evidence type="ECO:0000313" key="2">
    <source>
        <dbReference type="Proteomes" id="UP000073492"/>
    </source>
</evidence>
<dbReference type="EMBL" id="LFZO01000224">
    <property type="protein sequence ID" value="KXT11012.1"/>
    <property type="molecule type" value="Genomic_DNA"/>
</dbReference>